<dbReference type="InterPro" id="IPR005829">
    <property type="entry name" value="Sugar_transporter_CS"/>
</dbReference>
<dbReference type="SUPFAM" id="SSF103473">
    <property type="entry name" value="MFS general substrate transporter"/>
    <property type="match status" value="1"/>
</dbReference>
<dbReference type="GO" id="GO:0016020">
    <property type="term" value="C:membrane"/>
    <property type="evidence" value="ECO:0007669"/>
    <property type="project" value="UniProtKB-SubCell"/>
</dbReference>
<name>A0A8H7R433_9FUNG</name>
<dbReference type="InterPro" id="IPR005828">
    <property type="entry name" value="MFS_sugar_transport-like"/>
</dbReference>
<dbReference type="InterPro" id="IPR036259">
    <property type="entry name" value="MFS_trans_sf"/>
</dbReference>
<feature type="transmembrane region" description="Helical" evidence="8">
    <location>
        <begin position="510"/>
        <end position="530"/>
    </location>
</feature>
<evidence type="ECO:0000256" key="3">
    <source>
        <dbReference type="ARBA" id="ARBA00022448"/>
    </source>
</evidence>
<evidence type="ECO:0000256" key="1">
    <source>
        <dbReference type="ARBA" id="ARBA00004141"/>
    </source>
</evidence>
<dbReference type="InterPro" id="IPR045263">
    <property type="entry name" value="GLUT"/>
</dbReference>
<dbReference type="PROSITE" id="PS00216">
    <property type="entry name" value="SUGAR_TRANSPORT_1"/>
    <property type="match status" value="1"/>
</dbReference>
<feature type="domain" description="Major facilitator superfamily (MFS) profile" evidence="9">
    <location>
        <begin position="15"/>
        <end position="534"/>
    </location>
</feature>
<dbReference type="AlphaFoldDB" id="A0A8H7R433"/>
<evidence type="ECO:0000259" key="9">
    <source>
        <dbReference type="PROSITE" id="PS50850"/>
    </source>
</evidence>
<comment type="caution">
    <text evidence="10">The sequence shown here is derived from an EMBL/GenBank/DDBJ whole genome shotgun (WGS) entry which is preliminary data.</text>
</comment>
<dbReference type="OrthoDB" id="4540492at2759"/>
<dbReference type="EMBL" id="JAEPRD010000051">
    <property type="protein sequence ID" value="KAG2203500.1"/>
    <property type="molecule type" value="Genomic_DNA"/>
</dbReference>
<evidence type="ECO:0000256" key="5">
    <source>
        <dbReference type="ARBA" id="ARBA00022989"/>
    </source>
</evidence>
<keyword evidence="4 8" id="KW-0812">Transmembrane</keyword>
<dbReference type="Gene3D" id="1.20.1250.20">
    <property type="entry name" value="MFS general substrate transporter like domains"/>
    <property type="match status" value="2"/>
</dbReference>
<evidence type="ECO:0000256" key="8">
    <source>
        <dbReference type="SAM" id="Phobius"/>
    </source>
</evidence>
<feature type="transmembrane region" description="Helical" evidence="8">
    <location>
        <begin position="184"/>
        <end position="204"/>
    </location>
</feature>
<sequence>MDSLDAKFPKYMIYCVFVACLGSFSNGWVIGSANIPGEITHNCPNGNAHIFDKTFPDCLPMDNALWGFAVASFCVGGLIGGLSGGAIQTRIGRKKAIIVNNLGYIAGGVLIGCSVHEGMFIIGRILCGIGCGMGSLSIPTYIGEVSTINARGAMGTCNQFFIVVGILLASVIGLPLATVPLWRINYAIVAIPAILQFFLMSTCVETPRYLVSVNKIEEARVALERLRGSANVDREFYGMVEGYFGSAAAQSMTNYVDTSGEESKKIPSSPRTAAAPVAEADTRSVDTRPIEKDNRPVEKMDVQPAQETDQLTTTPSEEVFDNNATDEQLVPARANNDTMGVIQIFKDPVIRRISFTVIMLHAFQQLVGMNAVMYYSTTIFSTAFDPEFSKYMAIVTTAVNFVMTGVSVALIDRMGRRPLLLMANAGACIFSVLLVIGYVFNIPALLVVSVFLYVASFAIGIGPIPWLMTSELTPTYASSSVGSIGTCVNWAMNFLVAQCFPVIFARIAGYSFVIFAVVAAAAFVFTLVFLPETKGKSLETIVQGFEKHRT</sequence>
<accession>A0A8H7R433</accession>
<dbReference type="PROSITE" id="PS50850">
    <property type="entry name" value="MFS"/>
    <property type="match status" value="1"/>
</dbReference>
<organism evidence="10 11">
    <name type="scientific">Mucor saturninus</name>
    <dbReference type="NCBI Taxonomy" id="64648"/>
    <lineage>
        <taxon>Eukaryota</taxon>
        <taxon>Fungi</taxon>
        <taxon>Fungi incertae sedis</taxon>
        <taxon>Mucoromycota</taxon>
        <taxon>Mucoromycotina</taxon>
        <taxon>Mucoromycetes</taxon>
        <taxon>Mucorales</taxon>
        <taxon>Mucorineae</taxon>
        <taxon>Mucoraceae</taxon>
        <taxon>Mucor</taxon>
    </lineage>
</organism>
<feature type="transmembrane region" description="Helical" evidence="8">
    <location>
        <begin position="388"/>
        <end position="411"/>
    </location>
</feature>
<evidence type="ECO:0000313" key="10">
    <source>
        <dbReference type="EMBL" id="KAG2203500.1"/>
    </source>
</evidence>
<evidence type="ECO:0000313" key="11">
    <source>
        <dbReference type="Proteomes" id="UP000603453"/>
    </source>
</evidence>
<feature type="transmembrane region" description="Helical" evidence="8">
    <location>
        <begin position="160"/>
        <end position="178"/>
    </location>
</feature>
<dbReference type="Pfam" id="PF00083">
    <property type="entry name" value="Sugar_tr"/>
    <property type="match status" value="2"/>
</dbReference>
<dbReference type="InterPro" id="IPR020846">
    <property type="entry name" value="MFS_dom"/>
</dbReference>
<feature type="region of interest" description="Disordered" evidence="7">
    <location>
        <begin position="259"/>
        <end position="324"/>
    </location>
</feature>
<keyword evidence="5 8" id="KW-1133">Transmembrane helix</keyword>
<keyword evidence="3" id="KW-0813">Transport</keyword>
<evidence type="ECO:0000256" key="4">
    <source>
        <dbReference type="ARBA" id="ARBA00022692"/>
    </source>
</evidence>
<keyword evidence="6 8" id="KW-0472">Membrane</keyword>
<feature type="compositionally biased region" description="Basic and acidic residues" evidence="7">
    <location>
        <begin position="280"/>
        <end position="301"/>
    </location>
</feature>
<keyword evidence="11" id="KW-1185">Reference proteome</keyword>
<gene>
    <name evidence="10" type="ORF">INT47_008227</name>
</gene>
<feature type="compositionally biased region" description="Polar residues" evidence="7">
    <location>
        <begin position="305"/>
        <end position="324"/>
    </location>
</feature>
<dbReference type="PANTHER" id="PTHR23503:SF8">
    <property type="entry name" value="FACILITATED GLUCOSE TRANSPORTER PROTEIN 1"/>
    <property type="match status" value="1"/>
</dbReference>
<evidence type="ECO:0000256" key="6">
    <source>
        <dbReference type="ARBA" id="ARBA00023136"/>
    </source>
</evidence>
<dbReference type="PROSITE" id="PS00217">
    <property type="entry name" value="SUGAR_TRANSPORT_2"/>
    <property type="match status" value="1"/>
</dbReference>
<dbReference type="GO" id="GO:0015149">
    <property type="term" value="F:hexose transmembrane transporter activity"/>
    <property type="evidence" value="ECO:0007669"/>
    <property type="project" value="TreeGrafter"/>
</dbReference>
<dbReference type="Proteomes" id="UP000603453">
    <property type="component" value="Unassembled WGS sequence"/>
</dbReference>
<evidence type="ECO:0000256" key="2">
    <source>
        <dbReference type="ARBA" id="ARBA00010992"/>
    </source>
</evidence>
<proteinExistence type="inferred from homology"/>
<dbReference type="PANTHER" id="PTHR23503">
    <property type="entry name" value="SOLUTE CARRIER FAMILY 2"/>
    <property type="match status" value="1"/>
</dbReference>
<feature type="transmembrane region" description="Helical" evidence="8">
    <location>
        <begin position="353"/>
        <end position="376"/>
    </location>
</feature>
<feature type="transmembrane region" description="Helical" evidence="8">
    <location>
        <begin position="12"/>
        <end position="30"/>
    </location>
</feature>
<dbReference type="InterPro" id="IPR003663">
    <property type="entry name" value="Sugar/inositol_transpt"/>
</dbReference>
<feature type="transmembrane region" description="Helical" evidence="8">
    <location>
        <begin position="446"/>
        <end position="468"/>
    </location>
</feature>
<protein>
    <recommendedName>
        <fullName evidence="9">Major facilitator superfamily (MFS) profile domain-containing protein</fullName>
    </recommendedName>
</protein>
<reference evidence="10" key="1">
    <citation type="submission" date="2020-12" db="EMBL/GenBank/DDBJ databases">
        <title>Metabolic potential, ecology and presence of endohyphal bacteria is reflected in genomic diversity of Mucoromycotina.</title>
        <authorList>
            <person name="Muszewska A."/>
            <person name="Okrasinska A."/>
            <person name="Steczkiewicz K."/>
            <person name="Drgas O."/>
            <person name="Orlowska M."/>
            <person name="Perlinska-Lenart U."/>
            <person name="Aleksandrzak-Piekarczyk T."/>
            <person name="Szatraj K."/>
            <person name="Zielenkiewicz U."/>
            <person name="Pilsyk S."/>
            <person name="Malc E."/>
            <person name="Mieczkowski P."/>
            <person name="Kruszewska J.S."/>
            <person name="Biernat P."/>
            <person name="Pawlowska J."/>
        </authorList>
    </citation>
    <scope>NUCLEOTIDE SEQUENCE</scope>
    <source>
        <strain evidence="10">WA0000017839</strain>
    </source>
</reference>
<feature type="transmembrane region" description="Helical" evidence="8">
    <location>
        <begin position="418"/>
        <end position="440"/>
    </location>
</feature>
<dbReference type="PRINTS" id="PR00171">
    <property type="entry name" value="SUGRTRNSPORT"/>
</dbReference>
<evidence type="ECO:0000256" key="7">
    <source>
        <dbReference type="SAM" id="MobiDB-lite"/>
    </source>
</evidence>
<comment type="similarity">
    <text evidence="2">Belongs to the major facilitator superfamily. Sugar transporter (TC 2.A.1.1) family.</text>
</comment>
<feature type="transmembrane region" description="Helical" evidence="8">
    <location>
        <begin position="64"/>
        <end position="87"/>
    </location>
</feature>
<comment type="subcellular location">
    <subcellularLocation>
        <location evidence="1">Membrane</location>
        <topology evidence="1">Multi-pass membrane protein</topology>
    </subcellularLocation>
</comment>